<dbReference type="InterPro" id="IPR036034">
    <property type="entry name" value="PDZ_sf"/>
</dbReference>
<dbReference type="EMBL" id="BRZM01000092">
    <property type="protein sequence ID" value="GLD66399.1"/>
    <property type="molecule type" value="Genomic_DNA"/>
</dbReference>
<accession>A0AAD3N6G0</accession>
<evidence type="ECO:0000313" key="1">
    <source>
        <dbReference type="EMBL" id="GLD66399.1"/>
    </source>
</evidence>
<keyword evidence="2" id="KW-1185">Reference proteome</keyword>
<organism evidence="1 2">
    <name type="scientific">Lates japonicus</name>
    <name type="common">Japanese lates</name>
    <dbReference type="NCBI Taxonomy" id="270547"/>
    <lineage>
        <taxon>Eukaryota</taxon>
        <taxon>Metazoa</taxon>
        <taxon>Chordata</taxon>
        <taxon>Craniata</taxon>
        <taxon>Vertebrata</taxon>
        <taxon>Euteleostomi</taxon>
        <taxon>Actinopterygii</taxon>
        <taxon>Neopterygii</taxon>
        <taxon>Teleostei</taxon>
        <taxon>Neoteleostei</taxon>
        <taxon>Acanthomorphata</taxon>
        <taxon>Carangaria</taxon>
        <taxon>Carangaria incertae sedis</taxon>
        <taxon>Centropomidae</taxon>
        <taxon>Lates</taxon>
    </lineage>
</organism>
<sequence length="165" mass="17678">TSPTGRSDWLGSMPTTSDPLSCPVMPGRETTIEICKGNVGLGLSIVGGCDTLLVKASAVCAFQKNPIHTTAGAPLSPPPRHQEAYREEDLWDVFSVGSDLSSERGLGLSPLWETITLELLGPGLQHRGRFGSLMRPGVYIQTVFNKVRERPAEKSSMGILEVSTA</sequence>
<dbReference type="AlphaFoldDB" id="A0AAD3N6G0"/>
<dbReference type="SUPFAM" id="SSF50156">
    <property type="entry name" value="PDZ domain-like"/>
    <property type="match status" value="1"/>
</dbReference>
<name>A0AAD3N6G0_LATJO</name>
<gene>
    <name evidence="1" type="ORF">AKAME5_001779300</name>
</gene>
<proteinExistence type="predicted"/>
<evidence type="ECO:0000313" key="2">
    <source>
        <dbReference type="Proteomes" id="UP001279410"/>
    </source>
</evidence>
<feature type="non-terminal residue" evidence="1">
    <location>
        <position position="165"/>
    </location>
</feature>
<protein>
    <submittedName>
        <fullName evidence="1">Multiple PDZ domain protein-like protein</fullName>
    </submittedName>
</protein>
<dbReference type="Proteomes" id="UP001279410">
    <property type="component" value="Unassembled WGS sequence"/>
</dbReference>
<reference evidence="1" key="1">
    <citation type="submission" date="2022-08" db="EMBL/GenBank/DDBJ databases">
        <title>Genome sequencing of akame (Lates japonicus).</title>
        <authorList>
            <person name="Hashiguchi Y."/>
            <person name="Takahashi H."/>
        </authorList>
    </citation>
    <scope>NUCLEOTIDE SEQUENCE</scope>
    <source>
        <strain evidence="1">Kochi</strain>
    </source>
</reference>
<comment type="caution">
    <text evidence="1">The sequence shown here is derived from an EMBL/GenBank/DDBJ whole genome shotgun (WGS) entry which is preliminary data.</text>
</comment>